<name>A0A6A1UU71_9ROSI</name>
<organism evidence="2 3">
    <name type="scientific">Morella rubra</name>
    <name type="common">Chinese bayberry</name>
    <dbReference type="NCBI Taxonomy" id="262757"/>
    <lineage>
        <taxon>Eukaryota</taxon>
        <taxon>Viridiplantae</taxon>
        <taxon>Streptophyta</taxon>
        <taxon>Embryophyta</taxon>
        <taxon>Tracheophyta</taxon>
        <taxon>Spermatophyta</taxon>
        <taxon>Magnoliopsida</taxon>
        <taxon>eudicotyledons</taxon>
        <taxon>Gunneridae</taxon>
        <taxon>Pentapetalae</taxon>
        <taxon>rosids</taxon>
        <taxon>fabids</taxon>
        <taxon>Fagales</taxon>
        <taxon>Myricaceae</taxon>
        <taxon>Morella</taxon>
    </lineage>
</organism>
<proteinExistence type="predicted"/>
<accession>A0A6A1UU71</accession>
<comment type="caution">
    <text evidence="2">The sequence shown here is derived from an EMBL/GenBank/DDBJ whole genome shotgun (WGS) entry which is preliminary data.</text>
</comment>
<gene>
    <name evidence="2" type="ORF">CJ030_MR8G028816</name>
</gene>
<dbReference type="EMBL" id="RXIC02000026">
    <property type="protein sequence ID" value="KAB1203237.1"/>
    <property type="molecule type" value="Genomic_DNA"/>
</dbReference>
<sequence length="109" mass="11266">MDIPSLKVIMLVPALSLKILTKKRGKKTRKNTLSADVGAGPSNVPMTCGKPKVRGKGRGAGREWGRRMPPTDATGEDATINEGANASVDGGQNAVVDGGNVEAVNEGLI</sequence>
<reference evidence="2 3" key="1">
    <citation type="journal article" date="2019" name="Plant Biotechnol. J.">
        <title>The red bayberry genome and genetic basis of sex determination.</title>
        <authorList>
            <person name="Jia H.M."/>
            <person name="Jia H.J."/>
            <person name="Cai Q.L."/>
            <person name="Wang Y."/>
            <person name="Zhao H.B."/>
            <person name="Yang W.F."/>
            <person name="Wang G.Y."/>
            <person name="Li Y.H."/>
            <person name="Zhan D.L."/>
            <person name="Shen Y.T."/>
            <person name="Niu Q.F."/>
            <person name="Chang L."/>
            <person name="Qiu J."/>
            <person name="Zhao L."/>
            <person name="Xie H.B."/>
            <person name="Fu W.Y."/>
            <person name="Jin J."/>
            <person name="Li X.W."/>
            <person name="Jiao Y."/>
            <person name="Zhou C.C."/>
            <person name="Tu T."/>
            <person name="Chai C.Y."/>
            <person name="Gao J.L."/>
            <person name="Fan L.J."/>
            <person name="van de Weg E."/>
            <person name="Wang J.Y."/>
            <person name="Gao Z.S."/>
        </authorList>
    </citation>
    <scope>NUCLEOTIDE SEQUENCE [LARGE SCALE GENOMIC DNA]</scope>
    <source>
        <tissue evidence="2">Leaves</tissue>
    </source>
</reference>
<evidence type="ECO:0000256" key="1">
    <source>
        <dbReference type="SAM" id="MobiDB-lite"/>
    </source>
</evidence>
<evidence type="ECO:0000313" key="2">
    <source>
        <dbReference type="EMBL" id="KAB1203237.1"/>
    </source>
</evidence>
<evidence type="ECO:0000313" key="3">
    <source>
        <dbReference type="Proteomes" id="UP000516437"/>
    </source>
</evidence>
<dbReference type="Proteomes" id="UP000516437">
    <property type="component" value="Chromosome 8"/>
</dbReference>
<keyword evidence="3" id="KW-1185">Reference proteome</keyword>
<dbReference type="AlphaFoldDB" id="A0A6A1UU71"/>
<feature type="region of interest" description="Disordered" evidence="1">
    <location>
        <begin position="25"/>
        <end position="78"/>
    </location>
</feature>
<protein>
    <submittedName>
        <fullName evidence="2">Uncharacterized protein</fullName>
    </submittedName>
</protein>